<dbReference type="AlphaFoldDB" id="A0A432JK99"/>
<name>A0A432JK99_9GAMM</name>
<sequence length="115" mass="12901">MKVFECKRRWYGAVSVTLLGASLMLSTPLSARAAAVATDFSDPVFQNGQRLSDHELAQLRGKAVNGRQVLFFGVEMSMNWKSPAGEEVHARADWHRYGEWPAVADVYESHYSDHT</sequence>
<feature type="chain" id="PRO_5019041857" evidence="1">
    <location>
        <begin position="34"/>
        <end position="115"/>
    </location>
</feature>
<evidence type="ECO:0000256" key="1">
    <source>
        <dbReference type="SAM" id="SignalP"/>
    </source>
</evidence>
<organism evidence="2">
    <name type="scientific">Billgrantia gudaonensis</name>
    <dbReference type="NCBI Taxonomy" id="376427"/>
    <lineage>
        <taxon>Bacteria</taxon>
        <taxon>Pseudomonadati</taxon>
        <taxon>Pseudomonadota</taxon>
        <taxon>Gammaproteobacteria</taxon>
        <taxon>Oceanospirillales</taxon>
        <taxon>Halomonadaceae</taxon>
        <taxon>Billgrantia</taxon>
    </lineage>
</organism>
<dbReference type="EMBL" id="RXHI01000013">
    <property type="protein sequence ID" value="RUA22623.1"/>
    <property type="molecule type" value="Genomic_DNA"/>
</dbReference>
<gene>
    <name evidence="2" type="ORF">DSL92_04910</name>
</gene>
<accession>A0A432JK99</accession>
<keyword evidence="1" id="KW-0732">Signal</keyword>
<protein>
    <submittedName>
        <fullName evidence="2">Uncharacterized protein</fullName>
    </submittedName>
</protein>
<feature type="signal peptide" evidence="1">
    <location>
        <begin position="1"/>
        <end position="33"/>
    </location>
</feature>
<comment type="caution">
    <text evidence="2">The sequence shown here is derived from an EMBL/GenBank/DDBJ whole genome shotgun (WGS) entry which is preliminary data.</text>
</comment>
<evidence type="ECO:0000313" key="2">
    <source>
        <dbReference type="EMBL" id="RUA22623.1"/>
    </source>
</evidence>
<proteinExistence type="predicted"/>
<reference evidence="2" key="1">
    <citation type="submission" date="2018-12" db="EMBL/GenBank/DDBJ databases">
        <authorList>
            <person name="Jadhav K."/>
            <person name="Kushwaha B."/>
            <person name="Jadhav I."/>
        </authorList>
    </citation>
    <scope>NUCLEOTIDE SEQUENCE [LARGE SCALE GENOMIC DNA]</scope>
    <source>
        <strain evidence="2">SBS 10</strain>
    </source>
</reference>